<organism evidence="2 3">
    <name type="scientific">Eufriesea mexicana</name>
    <dbReference type="NCBI Taxonomy" id="516756"/>
    <lineage>
        <taxon>Eukaryota</taxon>
        <taxon>Metazoa</taxon>
        <taxon>Ecdysozoa</taxon>
        <taxon>Arthropoda</taxon>
        <taxon>Hexapoda</taxon>
        <taxon>Insecta</taxon>
        <taxon>Pterygota</taxon>
        <taxon>Neoptera</taxon>
        <taxon>Endopterygota</taxon>
        <taxon>Hymenoptera</taxon>
        <taxon>Apocrita</taxon>
        <taxon>Aculeata</taxon>
        <taxon>Apoidea</taxon>
        <taxon>Anthophila</taxon>
        <taxon>Apidae</taxon>
        <taxon>Eufriesea</taxon>
    </lineage>
</organism>
<feature type="compositionally biased region" description="Polar residues" evidence="1">
    <location>
        <begin position="10"/>
        <end position="20"/>
    </location>
</feature>
<feature type="region of interest" description="Disordered" evidence="1">
    <location>
        <begin position="1"/>
        <end position="25"/>
    </location>
</feature>
<name>A0A310SNY8_9HYME</name>
<proteinExistence type="predicted"/>
<dbReference type="EMBL" id="KQ761649">
    <property type="protein sequence ID" value="OAD57208.1"/>
    <property type="molecule type" value="Genomic_DNA"/>
</dbReference>
<dbReference type="Proteomes" id="UP000250275">
    <property type="component" value="Unassembled WGS sequence"/>
</dbReference>
<protein>
    <submittedName>
        <fullName evidence="2">Uncharacterized protein</fullName>
    </submittedName>
</protein>
<evidence type="ECO:0000256" key="1">
    <source>
        <dbReference type="SAM" id="MobiDB-lite"/>
    </source>
</evidence>
<evidence type="ECO:0000313" key="3">
    <source>
        <dbReference type="Proteomes" id="UP000250275"/>
    </source>
</evidence>
<sequence length="67" mass="7626">MPNFGDPLTQMRSRNLSQTPKSDELTAKECHYVTLDNITRIMNINSNGERINESTNSIKKIILVAFD</sequence>
<reference evidence="2 3" key="1">
    <citation type="submission" date="2015-07" db="EMBL/GenBank/DDBJ databases">
        <title>The genome of Eufriesea mexicana.</title>
        <authorList>
            <person name="Pan H."/>
            <person name="Kapheim K."/>
        </authorList>
    </citation>
    <scope>NUCLEOTIDE SEQUENCE [LARGE SCALE GENOMIC DNA]</scope>
    <source>
        <strain evidence="2">0111107269</strain>
        <tissue evidence="2">Whole body</tissue>
    </source>
</reference>
<gene>
    <name evidence="2" type="ORF">WN48_02328</name>
</gene>
<evidence type="ECO:0000313" key="2">
    <source>
        <dbReference type="EMBL" id="OAD57208.1"/>
    </source>
</evidence>
<accession>A0A310SNY8</accession>
<dbReference type="AlphaFoldDB" id="A0A310SNY8"/>
<keyword evidence="3" id="KW-1185">Reference proteome</keyword>